<protein>
    <recommendedName>
        <fullName evidence="5">Toxin ETX/toxin MTX2</fullName>
    </recommendedName>
</protein>
<dbReference type="RefSeq" id="WP_222594296.1">
    <property type="nucleotide sequence ID" value="NZ_BJWJ01000051.1"/>
</dbReference>
<sequence length="198" mass="22579">MPMSAFAAEDMTKETGIVVSNDDRNQVITITGEENIKVYQASLGETYNPNLIAVKRTINNTYSNRETDITLFFIFREYYVKNKRVTTSTDFSEVLRKYNRPAGKVKISQGVSITTSYNAEAGISAKLLESKLGFSVSSTDTFQIEWEGTYSYPVTLKVYPIYQNITGEIWDEDIKYDDFVGKFTVKRALGDDVRVYRQ</sequence>
<evidence type="ECO:0000313" key="2">
    <source>
        <dbReference type="EMBL" id="SFS32626.1"/>
    </source>
</evidence>
<evidence type="ECO:0000313" key="3">
    <source>
        <dbReference type="Proteomes" id="UP000199139"/>
    </source>
</evidence>
<proteinExistence type="predicted"/>
<reference evidence="1 4" key="2">
    <citation type="submission" date="2019-07" db="EMBL/GenBank/DDBJ databases">
        <title>Whole genome shotgun sequence of Halolactibacillus miurensis NBRC 100873.</title>
        <authorList>
            <person name="Hosoyama A."/>
            <person name="Uohara A."/>
            <person name="Ohji S."/>
            <person name="Ichikawa N."/>
        </authorList>
    </citation>
    <scope>NUCLEOTIDE SEQUENCE [LARGE SCALE GENOMIC DNA]</scope>
    <source>
        <strain evidence="1 4">NBRC 100873</strain>
    </source>
</reference>
<reference evidence="2 3" key="1">
    <citation type="submission" date="2016-10" db="EMBL/GenBank/DDBJ databases">
        <authorList>
            <person name="de Groot N.N."/>
        </authorList>
    </citation>
    <scope>NUCLEOTIDE SEQUENCE [LARGE SCALE GENOMIC DNA]</scope>
    <source>
        <strain evidence="2 3">DSM 17074</strain>
    </source>
</reference>
<dbReference type="EMBL" id="FPAI01000001">
    <property type="protein sequence ID" value="SFS32626.1"/>
    <property type="molecule type" value="Genomic_DNA"/>
</dbReference>
<evidence type="ECO:0000313" key="1">
    <source>
        <dbReference type="EMBL" id="GEM05780.1"/>
    </source>
</evidence>
<dbReference type="Proteomes" id="UP000199139">
    <property type="component" value="Unassembled WGS sequence"/>
</dbReference>
<name>A0A1I6NXE6_9BACI</name>
<accession>A0A1I6NXE6</accession>
<dbReference type="Proteomes" id="UP000321773">
    <property type="component" value="Unassembled WGS sequence"/>
</dbReference>
<dbReference type="STRING" id="306541.SAMN05421668_10153"/>
<evidence type="ECO:0008006" key="5">
    <source>
        <dbReference type="Google" id="ProtNLM"/>
    </source>
</evidence>
<dbReference type="AlphaFoldDB" id="A0A1I6NXE6"/>
<gene>
    <name evidence="1" type="ORF">HMI01_27680</name>
    <name evidence="2" type="ORF">SAMN05421668_10153</name>
</gene>
<dbReference type="EMBL" id="BJWJ01000051">
    <property type="protein sequence ID" value="GEM05780.1"/>
    <property type="molecule type" value="Genomic_DNA"/>
</dbReference>
<evidence type="ECO:0000313" key="4">
    <source>
        <dbReference type="Proteomes" id="UP000321773"/>
    </source>
</evidence>
<organism evidence="2 3">
    <name type="scientific">Halolactibacillus miurensis</name>
    <dbReference type="NCBI Taxonomy" id="306541"/>
    <lineage>
        <taxon>Bacteria</taxon>
        <taxon>Bacillati</taxon>
        <taxon>Bacillota</taxon>
        <taxon>Bacilli</taxon>
        <taxon>Bacillales</taxon>
        <taxon>Bacillaceae</taxon>
        <taxon>Halolactibacillus</taxon>
    </lineage>
</organism>
<keyword evidence="4" id="KW-1185">Reference proteome</keyword>